<evidence type="ECO:0000313" key="10">
    <source>
        <dbReference type="Proteomes" id="UP000015101"/>
    </source>
</evidence>
<gene>
    <name evidence="9" type="primary">20215171</name>
    <name evidence="8" type="ORF">HELRODRAFT_75608</name>
</gene>
<keyword evidence="10" id="KW-1185">Reference proteome</keyword>
<dbReference type="OMA" id="QVTKQAX"/>
<evidence type="ECO:0000256" key="2">
    <source>
        <dbReference type="ARBA" id="ARBA00022527"/>
    </source>
</evidence>
<dbReference type="GO" id="GO:0004683">
    <property type="term" value="F:calcium/calmodulin-dependent protein kinase activity"/>
    <property type="evidence" value="ECO:0000318"/>
    <property type="project" value="GO_Central"/>
</dbReference>
<name>T1G273_HELRO</name>
<dbReference type="PANTHER" id="PTHR24349">
    <property type="entry name" value="SERINE/THREONINE-PROTEIN KINASE"/>
    <property type="match status" value="1"/>
</dbReference>
<organism evidence="9 10">
    <name type="scientific">Helobdella robusta</name>
    <name type="common">Californian leech</name>
    <dbReference type="NCBI Taxonomy" id="6412"/>
    <lineage>
        <taxon>Eukaryota</taxon>
        <taxon>Metazoa</taxon>
        <taxon>Spiralia</taxon>
        <taxon>Lophotrochozoa</taxon>
        <taxon>Annelida</taxon>
        <taxon>Clitellata</taxon>
        <taxon>Hirudinea</taxon>
        <taxon>Rhynchobdellida</taxon>
        <taxon>Glossiphoniidae</taxon>
        <taxon>Helobdella</taxon>
    </lineage>
</organism>
<dbReference type="InterPro" id="IPR008271">
    <property type="entry name" value="Ser/Thr_kinase_AS"/>
</dbReference>
<dbReference type="OrthoDB" id="40902at2759"/>
<keyword evidence="5" id="KW-0418">Kinase</keyword>
<keyword evidence="3" id="KW-0808">Transferase</keyword>
<dbReference type="HOGENOM" id="CLU_000288_63_0_1"/>
<dbReference type="InterPro" id="IPR050205">
    <property type="entry name" value="CDPK_Ser/Thr_kinases"/>
</dbReference>
<evidence type="ECO:0000256" key="3">
    <source>
        <dbReference type="ARBA" id="ARBA00022679"/>
    </source>
</evidence>
<reference evidence="10" key="1">
    <citation type="submission" date="2012-12" db="EMBL/GenBank/DDBJ databases">
        <authorList>
            <person name="Hellsten U."/>
            <person name="Grimwood J."/>
            <person name="Chapman J.A."/>
            <person name="Shapiro H."/>
            <person name="Aerts A."/>
            <person name="Otillar R.P."/>
            <person name="Terry A.Y."/>
            <person name="Boore J.L."/>
            <person name="Simakov O."/>
            <person name="Marletaz F."/>
            <person name="Cho S.-J."/>
            <person name="Edsinger-Gonzales E."/>
            <person name="Havlak P."/>
            <person name="Kuo D.-H."/>
            <person name="Larsson T."/>
            <person name="Lv J."/>
            <person name="Arendt D."/>
            <person name="Savage R."/>
            <person name="Osoegawa K."/>
            <person name="de Jong P."/>
            <person name="Lindberg D.R."/>
            <person name="Seaver E.C."/>
            <person name="Weisblat D.A."/>
            <person name="Putnam N.H."/>
            <person name="Grigoriev I.V."/>
            <person name="Rokhsar D.S."/>
        </authorList>
    </citation>
    <scope>NUCLEOTIDE SEQUENCE</scope>
</reference>
<accession>T1G273</accession>
<dbReference type="Proteomes" id="UP000015101">
    <property type="component" value="Unassembled WGS sequence"/>
</dbReference>
<reference evidence="9" key="3">
    <citation type="submission" date="2015-06" db="UniProtKB">
        <authorList>
            <consortium name="EnsemblMetazoa"/>
        </authorList>
    </citation>
    <scope>IDENTIFICATION</scope>
</reference>
<feature type="domain" description="Protein kinase" evidence="7">
    <location>
        <begin position="12"/>
        <end position="294"/>
    </location>
</feature>
<dbReference type="GeneID" id="20215171"/>
<evidence type="ECO:0000259" key="7">
    <source>
        <dbReference type="PROSITE" id="PS50011"/>
    </source>
</evidence>
<dbReference type="CTD" id="20215171"/>
<dbReference type="eggNOG" id="KOG0604">
    <property type="taxonomic scope" value="Eukaryota"/>
</dbReference>
<dbReference type="RefSeq" id="XP_009013727.1">
    <property type="nucleotide sequence ID" value="XM_009015479.1"/>
</dbReference>
<evidence type="ECO:0000256" key="6">
    <source>
        <dbReference type="ARBA" id="ARBA00022840"/>
    </source>
</evidence>
<dbReference type="PROSITE" id="PS00108">
    <property type="entry name" value="PROTEIN_KINASE_ST"/>
    <property type="match status" value="1"/>
</dbReference>
<dbReference type="EnsemblMetazoa" id="HelroT75608">
    <property type="protein sequence ID" value="HelroP75608"/>
    <property type="gene ID" value="HelroG75608"/>
</dbReference>
<dbReference type="Gene3D" id="3.30.200.20">
    <property type="entry name" value="Phosphorylase Kinase, domain 1"/>
    <property type="match status" value="1"/>
</dbReference>
<proteinExistence type="inferred from homology"/>
<dbReference type="GO" id="GO:0005516">
    <property type="term" value="F:calmodulin binding"/>
    <property type="evidence" value="ECO:0000318"/>
    <property type="project" value="GO_Central"/>
</dbReference>
<dbReference type="GO" id="GO:0051019">
    <property type="term" value="F:mitogen-activated protein kinase binding"/>
    <property type="evidence" value="ECO:0000318"/>
    <property type="project" value="GO_Central"/>
</dbReference>
<dbReference type="KEGG" id="hro:HELRODRAFT_75608"/>
<keyword evidence="4" id="KW-0547">Nucleotide-binding</keyword>
<dbReference type="Pfam" id="PF00069">
    <property type="entry name" value="Pkinase"/>
    <property type="match status" value="1"/>
</dbReference>
<reference evidence="8 10" key="2">
    <citation type="journal article" date="2013" name="Nature">
        <title>Insights into bilaterian evolution from three spiralian genomes.</title>
        <authorList>
            <person name="Simakov O."/>
            <person name="Marletaz F."/>
            <person name="Cho S.J."/>
            <person name="Edsinger-Gonzales E."/>
            <person name="Havlak P."/>
            <person name="Hellsten U."/>
            <person name="Kuo D.H."/>
            <person name="Larsson T."/>
            <person name="Lv J."/>
            <person name="Arendt D."/>
            <person name="Savage R."/>
            <person name="Osoegawa K."/>
            <person name="de Jong P."/>
            <person name="Grimwood J."/>
            <person name="Chapman J.A."/>
            <person name="Shapiro H."/>
            <person name="Aerts A."/>
            <person name="Otillar R.P."/>
            <person name="Terry A.Y."/>
            <person name="Boore J.L."/>
            <person name="Grigoriev I.V."/>
            <person name="Lindberg D.R."/>
            <person name="Seaver E.C."/>
            <person name="Weisblat D.A."/>
            <person name="Putnam N.H."/>
            <person name="Rokhsar D.S."/>
        </authorList>
    </citation>
    <scope>NUCLEOTIDE SEQUENCE</scope>
</reference>
<dbReference type="GO" id="GO:0005634">
    <property type="term" value="C:nucleus"/>
    <property type="evidence" value="ECO:0000318"/>
    <property type="project" value="GO_Central"/>
</dbReference>
<dbReference type="AlphaFoldDB" id="T1G273"/>
<dbReference type="STRING" id="6412.T1G273"/>
<protein>
    <recommendedName>
        <fullName evidence="7">Protein kinase domain-containing protein</fullName>
    </recommendedName>
</protein>
<evidence type="ECO:0000313" key="8">
    <source>
        <dbReference type="EMBL" id="ESO07938.1"/>
    </source>
</evidence>
<dbReference type="FunFam" id="3.30.200.20:FF:000209">
    <property type="entry name" value="MAP kinase-activated protein kinase 5 isoform X1"/>
    <property type="match status" value="1"/>
</dbReference>
<dbReference type="GO" id="GO:0005737">
    <property type="term" value="C:cytoplasm"/>
    <property type="evidence" value="ECO:0000318"/>
    <property type="project" value="GO_Central"/>
</dbReference>
<dbReference type="EMBL" id="AMQM01003337">
    <property type="status" value="NOT_ANNOTATED_CDS"/>
    <property type="molecule type" value="Genomic_DNA"/>
</dbReference>
<keyword evidence="6" id="KW-0067">ATP-binding</keyword>
<evidence type="ECO:0000256" key="1">
    <source>
        <dbReference type="ARBA" id="ARBA00006692"/>
    </source>
</evidence>
<dbReference type="EMBL" id="KB096134">
    <property type="protein sequence ID" value="ESO07938.1"/>
    <property type="molecule type" value="Genomic_DNA"/>
</dbReference>
<comment type="similarity">
    <text evidence="1">Belongs to the protein kinase superfamily. CAMK Ser/Thr protein kinase family.</text>
</comment>
<dbReference type="SMART" id="SM00220">
    <property type="entry name" value="S_TKc"/>
    <property type="match status" value="1"/>
</dbReference>
<dbReference type="InterPro" id="IPR000719">
    <property type="entry name" value="Prot_kinase_dom"/>
</dbReference>
<evidence type="ECO:0000256" key="5">
    <source>
        <dbReference type="ARBA" id="ARBA00022777"/>
    </source>
</evidence>
<dbReference type="GO" id="GO:0005524">
    <property type="term" value="F:ATP binding"/>
    <property type="evidence" value="ECO:0007669"/>
    <property type="project" value="UniProtKB-KW"/>
</dbReference>
<dbReference type="InterPro" id="IPR011009">
    <property type="entry name" value="Kinase-like_dom_sf"/>
</dbReference>
<keyword evidence="2" id="KW-0723">Serine/threonine-protein kinase</keyword>
<dbReference type="GO" id="GO:0007265">
    <property type="term" value="P:Ras protein signal transduction"/>
    <property type="evidence" value="ECO:0000318"/>
    <property type="project" value="GO_Central"/>
</dbReference>
<dbReference type="PROSITE" id="PS50011">
    <property type="entry name" value="PROTEIN_KINASE_DOM"/>
    <property type="match status" value="1"/>
</dbReference>
<sequence length="372" mass="42648">IKSKAITEDYVVSWKSKLGCGITGPVRECKCKQTGSLYALKCLSDSARSRQEVTLHFKCHGHENIVSIYDVYSNQLQFPCESAPKNRLLVVMELMEGGELFDKIKKSKYFTEKEAVKYTLQILKAIHRCHSLNVAHRDLKPENLLLNNDTEDAIIKLSDFGFAKLDEGNLKTPNFTPYFAAPQVIQAMKNKQRVKSTCFHPALSPICYDKSCDMWSLGVIVYIMLCGYPPFYSEIPEIQLSRRMKERILTGQYEFPEDDWSVVSTQAKDFVSRLLQVDPTERLNVEEALRHPWLNTPPANIHLISPSILQKSSMTDVNEAYDYQLTNMRTPDRPIMLKPFKKINNPILSKRLLSRSSILQTFSVVSMIFHKV</sequence>
<dbReference type="SUPFAM" id="SSF56112">
    <property type="entry name" value="Protein kinase-like (PK-like)"/>
    <property type="match status" value="1"/>
</dbReference>
<dbReference type="GO" id="GO:0009931">
    <property type="term" value="F:calcium-dependent protein serine/threonine kinase activity"/>
    <property type="evidence" value="ECO:0000318"/>
    <property type="project" value="GO_Central"/>
</dbReference>
<evidence type="ECO:0000256" key="4">
    <source>
        <dbReference type="ARBA" id="ARBA00022741"/>
    </source>
</evidence>
<evidence type="ECO:0000313" key="9">
    <source>
        <dbReference type="EnsemblMetazoa" id="HelroP75608"/>
    </source>
</evidence>
<dbReference type="InParanoid" id="T1G273"/>
<dbReference type="Gene3D" id="1.10.510.10">
    <property type="entry name" value="Transferase(Phosphotransferase) domain 1"/>
    <property type="match status" value="1"/>
</dbReference>